<protein>
    <submittedName>
        <fullName evidence="2">Uncharacterized protein</fullName>
    </submittedName>
</protein>
<sequence>MNEMRNIVPNVPTTQLPSQPNPNVATTELLSQPNPTSCSQPNPTTVALIGRMTRAKSTKGAKGVNMSQDA</sequence>
<feature type="compositionally biased region" description="Polar residues" evidence="1">
    <location>
        <begin position="11"/>
        <end position="43"/>
    </location>
</feature>
<name>A0AAV3QAG0_LITER</name>
<evidence type="ECO:0000313" key="3">
    <source>
        <dbReference type="Proteomes" id="UP001454036"/>
    </source>
</evidence>
<dbReference type="Proteomes" id="UP001454036">
    <property type="component" value="Unassembled WGS sequence"/>
</dbReference>
<proteinExistence type="predicted"/>
<accession>A0AAV3QAG0</accession>
<feature type="region of interest" description="Disordered" evidence="1">
    <location>
        <begin position="1"/>
        <end position="43"/>
    </location>
</feature>
<comment type="caution">
    <text evidence="2">The sequence shown here is derived from an EMBL/GenBank/DDBJ whole genome shotgun (WGS) entry which is preliminary data.</text>
</comment>
<gene>
    <name evidence="2" type="ORF">LIER_38948</name>
</gene>
<evidence type="ECO:0000313" key="2">
    <source>
        <dbReference type="EMBL" id="GAA0159936.1"/>
    </source>
</evidence>
<dbReference type="EMBL" id="BAABME010020276">
    <property type="protein sequence ID" value="GAA0159936.1"/>
    <property type="molecule type" value="Genomic_DNA"/>
</dbReference>
<reference evidence="2 3" key="1">
    <citation type="submission" date="2024-01" db="EMBL/GenBank/DDBJ databases">
        <title>The complete chloroplast genome sequence of Lithospermum erythrorhizon: insights into the phylogenetic relationship among Boraginaceae species and the maternal lineages of purple gromwells.</title>
        <authorList>
            <person name="Okada T."/>
            <person name="Watanabe K."/>
        </authorList>
    </citation>
    <scope>NUCLEOTIDE SEQUENCE [LARGE SCALE GENOMIC DNA]</scope>
</reference>
<evidence type="ECO:0000256" key="1">
    <source>
        <dbReference type="SAM" id="MobiDB-lite"/>
    </source>
</evidence>
<dbReference type="AlphaFoldDB" id="A0AAV3QAG0"/>
<organism evidence="2 3">
    <name type="scientific">Lithospermum erythrorhizon</name>
    <name type="common">Purple gromwell</name>
    <name type="synonym">Lithospermum officinale var. erythrorhizon</name>
    <dbReference type="NCBI Taxonomy" id="34254"/>
    <lineage>
        <taxon>Eukaryota</taxon>
        <taxon>Viridiplantae</taxon>
        <taxon>Streptophyta</taxon>
        <taxon>Embryophyta</taxon>
        <taxon>Tracheophyta</taxon>
        <taxon>Spermatophyta</taxon>
        <taxon>Magnoliopsida</taxon>
        <taxon>eudicotyledons</taxon>
        <taxon>Gunneridae</taxon>
        <taxon>Pentapetalae</taxon>
        <taxon>asterids</taxon>
        <taxon>lamiids</taxon>
        <taxon>Boraginales</taxon>
        <taxon>Boraginaceae</taxon>
        <taxon>Boraginoideae</taxon>
        <taxon>Lithospermeae</taxon>
        <taxon>Lithospermum</taxon>
    </lineage>
</organism>
<keyword evidence="3" id="KW-1185">Reference proteome</keyword>